<dbReference type="EMBL" id="ACXX02000007">
    <property type="protein sequence ID" value="EGD47605.1"/>
    <property type="molecule type" value="Genomic_DNA"/>
</dbReference>
<dbReference type="PANTHER" id="PTHR30239:SF0">
    <property type="entry name" value="ACETOLACTATE SYNTHASE SMALL SUBUNIT 1, CHLOROPLASTIC"/>
    <property type="match status" value="1"/>
</dbReference>
<reference evidence="10" key="1">
    <citation type="submission" date="2009-07" db="EMBL/GenBank/DDBJ databases">
        <authorList>
            <consortium name="US DOE Joint Genome Institute (JGI-PGF)"/>
            <person name="Lucas S."/>
            <person name="Copeland A."/>
            <person name="Lapidus A."/>
            <person name="Glavina del Rio T."/>
            <person name="Tice H."/>
            <person name="Bruce D."/>
            <person name="Goodwin L."/>
            <person name="Pitluck S."/>
            <person name="Larimer F."/>
            <person name="Land M.L."/>
            <person name="Mouttaki H."/>
            <person name="He Z."/>
            <person name="Zhou J."/>
            <person name="Hemme C.L."/>
        </authorList>
    </citation>
    <scope>NUCLEOTIDE SEQUENCE</scope>
    <source>
        <strain evidence="10">DSM 2782</strain>
    </source>
</reference>
<gene>
    <name evidence="10" type="ORF">Cpap_1799</name>
</gene>
<dbReference type="GO" id="GO:0003984">
    <property type="term" value="F:acetolactate synthase activity"/>
    <property type="evidence" value="ECO:0007669"/>
    <property type="project" value="UniProtKB-UniRule"/>
</dbReference>
<dbReference type="InterPro" id="IPR027271">
    <property type="entry name" value="Acetolactate_synth/TF_NikR_C"/>
</dbReference>
<dbReference type="EC" id="2.2.1.6" evidence="8"/>
<dbReference type="STRING" id="588581.Cpap_1799"/>
<dbReference type="eggNOG" id="COG0440">
    <property type="taxonomic scope" value="Bacteria"/>
</dbReference>
<evidence type="ECO:0000256" key="3">
    <source>
        <dbReference type="ARBA" id="ARBA00006341"/>
    </source>
</evidence>
<organism evidence="10 11">
    <name type="scientific">Ruminiclostridium papyrosolvens DSM 2782</name>
    <dbReference type="NCBI Taxonomy" id="588581"/>
    <lineage>
        <taxon>Bacteria</taxon>
        <taxon>Bacillati</taxon>
        <taxon>Bacillota</taxon>
        <taxon>Clostridia</taxon>
        <taxon>Eubacteriales</taxon>
        <taxon>Oscillospiraceae</taxon>
        <taxon>Ruminiclostridium</taxon>
    </lineage>
</organism>
<dbReference type="NCBIfam" id="TIGR00119">
    <property type="entry name" value="acolac_sm"/>
    <property type="match status" value="1"/>
</dbReference>
<dbReference type="InterPro" id="IPR002912">
    <property type="entry name" value="ACT_dom"/>
</dbReference>
<dbReference type="InterPro" id="IPR019455">
    <property type="entry name" value="Acetolactate_synth_ssu_C"/>
</dbReference>
<sequence length="157" mass="17436">MLRTLALFVENNPGVLARISALFSGKGYNLESLTAGITTDPLISRITIVCKSDDIEFEQIKKQLNRLIEVLKVTDLSSEAIVNKEMAFIKVGAKVNQRSEIFQVAQVFNSRISNVDKNSIIIEISDTSKRIDEFLVVLNSYNIIEIARSGIIAMKCG</sequence>
<protein>
    <recommendedName>
        <fullName evidence="8">Acetolactate synthase small subunit</fullName>
        <shortName evidence="8">AHAS</shortName>
        <shortName evidence="8">ALS</shortName>
        <ecNumber evidence="8">2.2.1.6</ecNumber>
    </recommendedName>
    <alternativeName>
        <fullName evidence="8">Acetohydroxy-acid synthase small subunit</fullName>
    </alternativeName>
</protein>
<keyword evidence="8" id="KW-0808">Transferase</keyword>
<dbReference type="GO" id="GO:0005829">
    <property type="term" value="C:cytosol"/>
    <property type="evidence" value="ECO:0007669"/>
    <property type="project" value="TreeGrafter"/>
</dbReference>
<accession>F1TDG7</accession>
<dbReference type="InterPro" id="IPR039557">
    <property type="entry name" value="AHAS_ACT"/>
</dbReference>
<comment type="caution">
    <text evidence="10">The sequence shown here is derived from an EMBL/GenBank/DDBJ whole genome shotgun (WGS) entry which is preliminary data.</text>
</comment>
<comment type="subunit">
    <text evidence="4 8">Dimer of large and small chains.</text>
</comment>
<dbReference type="Pfam" id="PF10369">
    <property type="entry name" value="ALS_ss_C"/>
    <property type="match status" value="1"/>
</dbReference>
<evidence type="ECO:0000256" key="8">
    <source>
        <dbReference type="RuleBase" id="RU368092"/>
    </source>
</evidence>
<dbReference type="PANTHER" id="PTHR30239">
    <property type="entry name" value="ACETOLACTATE SYNTHASE SMALL SUBUNIT"/>
    <property type="match status" value="1"/>
</dbReference>
<feature type="domain" description="ACT" evidence="9">
    <location>
        <begin position="4"/>
        <end position="78"/>
    </location>
</feature>
<dbReference type="InterPro" id="IPR045865">
    <property type="entry name" value="ACT-like_dom_sf"/>
</dbReference>
<proteinExistence type="inferred from homology"/>
<evidence type="ECO:0000256" key="1">
    <source>
        <dbReference type="ARBA" id="ARBA00004974"/>
    </source>
</evidence>
<dbReference type="InterPro" id="IPR004789">
    <property type="entry name" value="Acetalactate_synth_ssu"/>
</dbReference>
<comment type="pathway">
    <text evidence="1 8">Amino-acid biosynthesis; L-isoleucine biosynthesis; L-isoleucine from 2-oxobutanoate: step 1/4.</text>
</comment>
<dbReference type="NCBIfam" id="NF008864">
    <property type="entry name" value="PRK11895.1"/>
    <property type="match status" value="1"/>
</dbReference>
<dbReference type="Pfam" id="PF22629">
    <property type="entry name" value="ACT_AHAS_ss"/>
    <property type="match status" value="1"/>
</dbReference>
<dbReference type="Proteomes" id="UP000003860">
    <property type="component" value="Unassembled WGS sequence"/>
</dbReference>
<evidence type="ECO:0000313" key="11">
    <source>
        <dbReference type="Proteomes" id="UP000003860"/>
    </source>
</evidence>
<comment type="catalytic activity">
    <reaction evidence="7 8">
        <text>2 pyruvate + H(+) = (2S)-2-acetolactate + CO2</text>
        <dbReference type="Rhea" id="RHEA:25249"/>
        <dbReference type="ChEBI" id="CHEBI:15361"/>
        <dbReference type="ChEBI" id="CHEBI:15378"/>
        <dbReference type="ChEBI" id="CHEBI:16526"/>
        <dbReference type="ChEBI" id="CHEBI:58476"/>
        <dbReference type="EC" id="2.2.1.6"/>
    </reaction>
</comment>
<evidence type="ECO:0000259" key="9">
    <source>
        <dbReference type="PROSITE" id="PS51671"/>
    </source>
</evidence>
<comment type="similarity">
    <text evidence="3 8">Belongs to the acetolactate synthase small subunit family.</text>
</comment>
<evidence type="ECO:0000256" key="6">
    <source>
        <dbReference type="ARBA" id="ARBA00023304"/>
    </source>
</evidence>
<dbReference type="UniPathway" id="UPA00049">
    <property type="reaction ID" value="UER00059"/>
</dbReference>
<dbReference type="GO" id="GO:0009099">
    <property type="term" value="P:L-valine biosynthetic process"/>
    <property type="evidence" value="ECO:0007669"/>
    <property type="project" value="UniProtKB-UniRule"/>
</dbReference>
<dbReference type="InterPro" id="IPR054480">
    <property type="entry name" value="AHAS_small-like_ACT"/>
</dbReference>
<dbReference type="CDD" id="cd04878">
    <property type="entry name" value="ACT_AHAS"/>
    <property type="match status" value="1"/>
</dbReference>
<evidence type="ECO:0000313" key="10">
    <source>
        <dbReference type="EMBL" id="EGD47605.1"/>
    </source>
</evidence>
<dbReference type="AlphaFoldDB" id="F1TDG7"/>
<dbReference type="OrthoDB" id="9787365at2"/>
<dbReference type="RefSeq" id="WP_004619546.1">
    <property type="nucleotide sequence ID" value="NZ_ACXX02000007.1"/>
</dbReference>
<comment type="function">
    <text evidence="8">Catalyzes the conversion of 2 pyruvate molecules into acetolactate in the first common step of the biosynthetic pathway of the branched-amino acids such as leucine, isoleucine, and valine.</text>
</comment>
<dbReference type="Gene3D" id="3.30.70.1150">
    <property type="entry name" value="ACT-like. Chain A, domain 2"/>
    <property type="match status" value="1"/>
</dbReference>
<dbReference type="Gene3D" id="3.30.70.260">
    <property type="match status" value="1"/>
</dbReference>
<evidence type="ECO:0000256" key="7">
    <source>
        <dbReference type="ARBA" id="ARBA00048670"/>
    </source>
</evidence>
<comment type="pathway">
    <text evidence="2 8">Amino-acid biosynthesis; L-valine biosynthesis; L-valine from pyruvate: step 1/4.</text>
</comment>
<keyword evidence="11" id="KW-1185">Reference proteome</keyword>
<evidence type="ECO:0000256" key="2">
    <source>
        <dbReference type="ARBA" id="ARBA00005025"/>
    </source>
</evidence>
<evidence type="ECO:0000256" key="5">
    <source>
        <dbReference type="ARBA" id="ARBA00022605"/>
    </source>
</evidence>
<name>F1TDG7_9FIRM</name>
<keyword evidence="5 8" id="KW-0028">Amino-acid biosynthesis</keyword>
<evidence type="ECO:0000256" key="4">
    <source>
        <dbReference type="ARBA" id="ARBA00011744"/>
    </source>
</evidence>
<dbReference type="GO" id="GO:0009097">
    <property type="term" value="P:isoleucine biosynthetic process"/>
    <property type="evidence" value="ECO:0007669"/>
    <property type="project" value="UniProtKB-UniRule"/>
</dbReference>
<keyword evidence="6 8" id="KW-0100">Branched-chain amino acid biosynthesis</keyword>
<dbReference type="SUPFAM" id="SSF55021">
    <property type="entry name" value="ACT-like"/>
    <property type="match status" value="2"/>
</dbReference>
<dbReference type="UniPathway" id="UPA00047">
    <property type="reaction ID" value="UER00055"/>
</dbReference>
<dbReference type="GO" id="GO:1990610">
    <property type="term" value="F:acetolactate synthase regulator activity"/>
    <property type="evidence" value="ECO:0007669"/>
    <property type="project" value="UniProtKB-UniRule"/>
</dbReference>
<reference evidence="10" key="2">
    <citation type="submission" date="2011-01" db="EMBL/GenBank/DDBJ databases">
        <title>The Non-contiguous Finished genome of Clostridium papyrosolvens.</title>
        <authorList>
            <person name="Lucas S."/>
            <person name="Copeland A."/>
            <person name="Lapidus A."/>
            <person name="Cheng J.-F."/>
            <person name="Goodwin L."/>
            <person name="Pitluck S."/>
            <person name="Misra M."/>
            <person name="Chertkov O."/>
            <person name="Detter J.C."/>
            <person name="Han C."/>
            <person name="Tapia R."/>
            <person name="Land M."/>
            <person name="Hauser L."/>
            <person name="Kyrpides N."/>
            <person name="Ivanova N."/>
            <person name="Pagani I."/>
            <person name="Mouttaki H."/>
            <person name="He Z."/>
            <person name="Zhou J."/>
            <person name="Hemme C.L."/>
            <person name="Woyke T."/>
        </authorList>
    </citation>
    <scope>NUCLEOTIDE SEQUENCE [LARGE SCALE GENOMIC DNA]</scope>
    <source>
        <strain evidence="10">DSM 2782</strain>
    </source>
</reference>
<dbReference type="PROSITE" id="PS51671">
    <property type="entry name" value="ACT"/>
    <property type="match status" value="1"/>
</dbReference>